<sequence>MPKKNPLNLNPLQLKTLTLFQELAKIEGYAKAADEPGHIMITGMPRPHGNHFHLGNYVLSSKDASGLSNEAAWIALERKGLVKSFWPQACQITPEGLTYETGMRDEILHEGGHH</sequence>
<dbReference type="RefSeq" id="WP_379953701.1">
    <property type="nucleotide sequence ID" value="NZ_JAUYVI010000001.1"/>
</dbReference>
<organism evidence="1 2">
    <name type="scientific">Dongia sedimenti</name>
    <dbReference type="NCBI Taxonomy" id="3064282"/>
    <lineage>
        <taxon>Bacteria</taxon>
        <taxon>Pseudomonadati</taxon>
        <taxon>Pseudomonadota</taxon>
        <taxon>Alphaproteobacteria</taxon>
        <taxon>Rhodospirillales</taxon>
        <taxon>Dongiaceae</taxon>
        <taxon>Dongia</taxon>
    </lineage>
</organism>
<proteinExistence type="predicted"/>
<dbReference type="Proteomes" id="UP001230156">
    <property type="component" value="Unassembled WGS sequence"/>
</dbReference>
<keyword evidence="2" id="KW-1185">Reference proteome</keyword>
<name>A0ABU0YF30_9PROT</name>
<reference evidence="2" key="1">
    <citation type="submission" date="2023-08" db="EMBL/GenBank/DDBJ databases">
        <title>Rhodospirillaceae gen. nov., a novel taxon isolated from the Yangtze River Yuezi River estuary sludge.</title>
        <authorList>
            <person name="Ruan L."/>
        </authorList>
    </citation>
    <scope>NUCLEOTIDE SEQUENCE [LARGE SCALE GENOMIC DNA]</scope>
    <source>
        <strain evidence="2">R-7</strain>
    </source>
</reference>
<evidence type="ECO:0000313" key="2">
    <source>
        <dbReference type="Proteomes" id="UP001230156"/>
    </source>
</evidence>
<comment type="caution">
    <text evidence="1">The sequence shown here is derived from an EMBL/GenBank/DDBJ whole genome shotgun (WGS) entry which is preliminary data.</text>
</comment>
<protein>
    <submittedName>
        <fullName evidence="1">Uncharacterized protein</fullName>
    </submittedName>
</protein>
<gene>
    <name evidence="1" type="ORF">Q8A70_01530</name>
</gene>
<evidence type="ECO:0000313" key="1">
    <source>
        <dbReference type="EMBL" id="MDQ7246322.1"/>
    </source>
</evidence>
<dbReference type="EMBL" id="JAUYVI010000001">
    <property type="protein sequence ID" value="MDQ7246322.1"/>
    <property type="molecule type" value="Genomic_DNA"/>
</dbReference>
<accession>A0ABU0YF30</accession>